<dbReference type="GO" id="GO:0005615">
    <property type="term" value="C:extracellular space"/>
    <property type="evidence" value="ECO:0007669"/>
    <property type="project" value="TreeGrafter"/>
</dbReference>
<evidence type="ECO:0000256" key="3">
    <source>
        <dbReference type="ARBA" id="ARBA00022525"/>
    </source>
</evidence>
<feature type="domain" description="Lipase" evidence="7">
    <location>
        <begin position="107"/>
        <end position="344"/>
    </location>
</feature>
<evidence type="ECO:0000313" key="9">
    <source>
        <dbReference type="RefSeq" id="XP_001353324.4"/>
    </source>
</evidence>
<gene>
    <name evidence="9" type="primary">LOC4813915</name>
</gene>
<dbReference type="FunFam" id="3.40.50.1820:FF:000122">
    <property type="entry name" value="Vitellogenin-3-like Protein"/>
    <property type="match status" value="1"/>
</dbReference>
<keyword evidence="3" id="KW-0964">Secreted</keyword>
<feature type="chain" id="PRO_5026274233" evidence="6">
    <location>
        <begin position="21"/>
        <end position="380"/>
    </location>
</feature>
<dbReference type="PANTHER" id="PTHR11610">
    <property type="entry name" value="LIPASE"/>
    <property type="match status" value="1"/>
</dbReference>
<evidence type="ECO:0000313" key="8">
    <source>
        <dbReference type="Proteomes" id="UP000001819"/>
    </source>
</evidence>
<feature type="signal peptide" evidence="6">
    <location>
        <begin position="1"/>
        <end position="20"/>
    </location>
</feature>
<dbReference type="InterPro" id="IPR029058">
    <property type="entry name" value="AB_hydrolase_fold"/>
</dbReference>
<dbReference type="Pfam" id="PF00151">
    <property type="entry name" value="Lipase"/>
    <property type="match status" value="1"/>
</dbReference>
<organism evidence="8 9">
    <name type="scientific">Drosophila pseudoobscura pseudoobscura</name>
    <name type="common">Fruit fly</name>
    <dbReference type="NCBI Taxonomy" id="46245"/>
    <lineage>
        <taxon>Eukaryota</taxon>
        <taxon>Metazoa</taxon>
        <taxon>Ecdysozoa</taxon>
        <taxon>Arthropoda</taxon>
        <taxon>Hexapoda</taxon>
        <taxon>Insecta</taxon>
        <taxon>Pterygota</taxon>
        <taxon>Neoptera</taxon>
        <taxon>Endopterygota</taxon>
        <taxon>Diptera</taxon>
        <taxon>Brachycera</taxon>
        <taxon>Muscomorpha</taxon>
        <taxon>Ephydroidea</taxon>
        <taxon>Drosophilidae</taxon>
        <taxon>Drosophila</taxon>
        <taxon>Sophophora</taxon>
    </lineage>
</organism>
<keyword evidence="4 6" id="KW-0732">Signal</keyword>
<dbReference type="AlphaFoldDB" id="A0A6I8UCJ6"/>
<dbReference type="SUPFAM" id="SSF53474">
    <property type="entry name" value="alpha/beta-Hydrolases"/>
    <property type="match status" value="1"/>
</dbReference>
<evidence type="ECO:0000256" key="2">
    <source>
        <dbReference type="ARBA" id="ARBA00010701"/>
    </source>
</evidence>
<comment type="subcellular location">
    <subcellularLocation>
        <location evidence="1">Secreted</location>
    </subcellularLocation>
</comment>
<dbReference type="FunCoup" id="A0A6I8UCJ6">
    <property type="interactions" value="84"/>
</dbReference>
<dbReference type="GO" id="GO:0016298">
    <property type="term" value="F:lipase activity"/>
    <property type="evidence" value="ECO:0007669"/>
    <property type="project" value="InterPro"/>
</dbReference>
<accession>A0A6I8UCJ6</accession>
<dbReference type="Proteomes" id="UP000001819">
    <property type="component" value="Chromosome X"/>
</dbReference>
<dbReference type="GO" id="GO:0016042">
    <property type="term" value="P:lipid catabolic process"/>
    <property type="evidence" value="ECO:0007669"/>
    <property type="project" value="TreeGrafter"/>
</dbReference>
<dbReference type="RefSeq" id="XP_001353324.4">
    <property type="nucleotide sequence ID" value="XM_001353288.4"/>
</dbReference>
<evidence type="ECO:0000256" key="1">
    <source>
        <dbReference type="ARBA" id="ARBA00004613"/>
    </source>
</evidence>
<dbReference type="PANTHER" id="PTHR11610:SF149">
    <property type="entry name" value="FI01450P-RELATED"/>
    <property type="match status" value="1"/>
</dbReference>
<evidence type="ECO:0000256" key="5">
    <source>
        <dbReference type="RuleBase" id="RU004262"/>
    </source>
</evidence>
<name>A0A6I8UCJ6_DROPS</name>
<evidence type="ECO:0000256" key="4">
    <source>
        <dbReference type="ARBA" id="ARBA00022729"/>
    </source>
</evidence>
<sequence length="380" mass="42133">MRIQCFLLWQISLHCHAIHAEMTAADGRSTPNWWEAVPRVLTDIVTVKANILTAAPLELAANAIDMLCSSTLFMDRVPPKITPDINKMHFQYMTPCHNYSVPLLDAAKLWNHSKFGKGRKVVILATGWTNTVNESSAIAMISRAFMCRRDVNFVIVDAADYVDTLYSWSALNTDLIGEHIAVGLTHLIELTPLRNIHLIGHSLGAHIMGTAGRTFKRLTGRLVPRITGLDPAKPCFRQEHILPGLTRGDAQLVDVIHTNIGILAKRGPLGDVDFYPGGAHPIQPGCLTIGCSHTRAVEYFAESAYPQQEKNFMGTKCSSWDELRRRDCRAGAGTPSSMGYIIDRKARGIYYVDVNGWPPYGRSSSKTANPRSKICHLCRT</sequence>
<dbReference type="InterPro" id="IPR013818">
    <property type="entry name" value="Lipase"/>
</dbReference>
<evidence type="ECO:0000259" key="7">
    <source>
        <dbReference type="Pfam" id="PF00151"/>
    </source>
</evidence>
<dbReference type="GO" id="GO:0017171">
    <property type="term" value="F:serine hydrolase activity"/>
    <property type="evidence" value="ECO:0007669"/>
    <property type="project" value="TreeGrafter"/>
</dbReference>
<comment type="similarity">
    <text evidence="2 5">Belongs to the AB hydrolase superfamily. Lipase family.</text>
</comment>
<dbReference type="KEGG" id="dpo:4813915"/>
<evidence type="ECO:0000256" key="6">
    <source>
        <dbReference type="SAM" id="SignalP"/>
    </source>
</evidence>
<dbReference type="InterPro" id="IPR000734">
    <property type="entry name" value="TAG_lipase"/>
</dbReference>
<dbReference type="InParanoid" id="A0A6I8UCJ6"/>
<protein>
    <submittedName>
        <fullName evidence="9">Vitellogenin-3</fullName>
    </submittedName>
</protein>
<keyword evidence="8" id="KW-1185">Reference proteome</keyword>
<reference evidence="9" key="1">
    <citation type="submission" date="2025-08" db="UniProtKB">
        <authorList>
            <consortium name="RefSeq"/>
        </authorList>
    </citation>
    <scope>IDENTIFICATION</scope>
    <source>
        <strain evidence="9">MV-25-SWS-2005</strain>
        <tissue evidence="9">Whole body</tissue>
    </source>
</reference>
<dbReference type="Gene3D" id="3.40.50.1820">
    <property type="entry name" value="alpha/beta hydrolase"/>
    <property type="match status" value="1"/>
</dbReference>
<proteinExistence type="inferred from homology"/>
<dbReference type="PRINTS" id="PR00821">
    <property type="entry name" value="TAGLIPASE"/>
</dbReference>